<gene>
    <name evidence="13" type="ORF">CLORY_22540</name>
</gene>
<dbReference type="EMBL" id="MZGV01000022">
    <property type="protein sequence ID" value="OPJ61388.1"/>
    <property type="molecule type" value="Genomic_DNA"/>
</dbReference>
<dbReference type="Proteomes" id="UP000190080">
    <property type="component" value="Unassembled WGS sequence"/>
</dbReference>
<keyword evidence="4 10" id="KW-0597">Phosphoprotein</keyword>
<dbReference type="SMART" id="SM00448">
    <property type="entry name" value="REC"/>
    <property type="match status" value="1"/>
</dbReference>
<evidence type="ECO:0000313" key="13">
    <source>
        <dbReference type="EMBL" id="OPJ61388.1"/>
    </source>
</evidence>
<sequence>MYKVVLADDEPMALEVLKYIVDWEGMGFHICESCSNGKEAIEAIDRHNPEVVITDIRMPVVDGLDLIKYERENGRDDINFVLVSGYGEFEYARKAMQYDVRYYLQKPILQEDIDEVIIEIKRQLDKQAVNKLTMEDDKKAAINGILEELILGSDEKKAFECLKRMQGEMERINWNCILVDFEGNKFELGDECKAIRRKAKKAAEGFPNLFILEQSVNRLIILQGVSSDEAIRSRMFTISKSIYERLTTLASCNFVIAIGEEVKGISQVKHCYYTACRALRERFYTGFKSIIRYEEIKDKPFNFEFNEIFMSNKVFEAVEEANVEKLKSIIDNTFNYFKKYKIAPDIVVMFVSNIIFKAKNLISDSESKIIDDSKAIRGLKESKSTISELNNFFETFCIGCCEHFNAIRNKKAKGNLDKIESFIRANYKRNITIRELAENVYMHPAYLGQLFTQRFGMGFNEYIHLLRIEEAKKLLNETQLKSCEVAEKLGYSNYNSFLQQFQKYTGMKPKEFRDDIQ</sequence>
<dbReference type="InterPro" id="IPR051552">
    <property type="entry name" value="HptR"/>
</dbReference>
<proteinExistence type="predicted"/>
<dbReference type="Pfam" id="PF12833">
    <property type="entry name" value="HTH_18"/>
    <property type="match status" value="1"/>
</dbReference>
<reference evidence="13 14" key="1">
    <citation type="submission" date="2017-03" db="EMBL/GenBank/DDBJ databases">
        <title>Genome sequence of Clostridium oryzae DSM 28571.</title>
        <authorList>
            <person name="Poehlein A."/>
            <person name="Daniel R."/>
        </authorList>
    </citation>
    <scope>NUCLEOTIDE SEQUENCE [LARGE SCALE GENOMIC DNA]</scope>
    <source>
        <strain evidence="13 14">DSM 28571</strain>
    </source>
</reference>
<dbReference type="PANTHER" id="PTHR42713:SF3">
    <property type="entry name" value="TRANSCRIPTIONAL REGULATORY PROTEIN HPTR"/>
    <property type="match status" value="1"/>
</dbReference>
<keyword evidence="5" id="KW-0902">Two-component regulatory system</keyword>
<evidence type="ECO:0000259" key="12">
    <source>
        <dbReference type="PROSITE" id="PS50110"/>
    </source>
</evidence>
<accession>A0A1V4IMW2</accession>
<dbReference type="GO" id="GO:0005737">
    <property type="term" value="C:cytoplasm"/>
    <property type="evidence" value="ECO:0007669"/>
    <property type="project" value="UniProtKB-SubCell"/>
</dbReference>
<evidence type="ECO:0000256" key="4">
    <source>
        <dbReference type="ARBA" id="ARBA00022553"/>
    </source>
</evidence>
<dbReference type="OrthoDB" id="9794370at2"/>
<keyword evidence="8" id="KW-0804">Transcription</keyword>
<dbReference type="GO" id="GO:0043565">
    <property type="term" value="F:sequence-specific DNA binding"/>
    <property type="evidence" value="ECO:0007669"/>
    <property type="project" value="InterPro"/>
</dbReference>
<dbReference type="GO" id="GO:0000160">
    <property type="term" value="P:phosphorelay signal transduction system"/>
    <property type="evidence" value="ECO:0007669"/>
    <property type="project" value="UniProtKB-KW"/>
</dbReference>
<feature type="domain" description="HTH araC/xylS-type" evidence="11">
    <location>
        <begin position="417"/>
        <end position="515"/>
    </location>
</feature>
<evidence type="ECO:0000256" key="8">
    <source>
        <dbReference type="ARBA" id="ARBA00023163"/>
    </source>
</evidence>
<keyword evidence="14" id="KW-1185">Reference proteome</keyword>
<evidence type="ECO:0000256" key="5">
    <source>
        <dbReference type="ARBA" id="ARBA00023012"/>
    </source>
</evidence>
<evidence type="ECO:0000256" key="7">
    <source>
        <dbReference type="ARBA" id="ARBA00023125"/>
    </source>
</evidence>
<evidence type="ECO:0000256" key="2">
    <source>
        <dbReference type="ARBA" id="ARBA00018672"/>
    </source>
</evidence>
<organism evidence="13 14">
    <name type="scientific">Clostridium oryzae</name>
    <dbReference type="NCBI Taxonomy" id="1450648"/>
    <lineage>
        <taxon>Bacteria</taxon>
        <taxon>Bacillati</taxon>
        <taxon>Bacillota</taxon>
        <taxon>Clostridia</taxon>
        <taxon>Eubacteriales</taxon>
        <taxon>Clostridiaceae</taxon>
        <taxon>Clostridium</taxon>
    </lineage>
</organism>
<comment type="function">
    <text evidence="9">May play the central regulatory role in sporulation. It may be an element of the effector pathway responsible for the activation of sporulation genes in response to nutritional stress. Spo0A may act in concert with spo0H (a sigma factor) to control the expression of some genes that are critical to the sporulation process.</text>
</comment>
<dbReference type="SMART" id="SM00342">
    <property type="entry name" value="HTH_ARAC"/>
    <property type="match status" value="1"/>
</dbReference>
<dbReference type="Pfam" id="PF00072">
    <property type="entry name" value="Response_reg"/>
    <property type="match status" value="1"/>
</dbReference>
<dbReference type="PROSITE" id="PS01124">
    <property type="entry name" value="HTH_ARAC_FAMILY_2"/>
    <property type="match status" value="1"/>
</dbReference>
<protein>
    <recommendedName>
        <fullName evidence="2">Stage 0 sporulation protein A homolog</fullName>
    </recommendedName>
</protein>
<evidence type="ECO:0000256" key="9">
    <source>
        <dbReference type="ARBA" id="ARBA00024867"/>
    </source>
</evidence>
<keyword evidence="6" id="KW-0805">Transcription regulation</keyword>
<keyword evidence="7" id="KW-0238">DNA-binding</keyword>
<feature type="domain" description="Response regulatory" evidence="12">
    <location>
        <begin position="3"/>
        <end position="121"/>
    </location>
</feature>
<dbReference type="Gene3D" id="1.10.10.60">
    <property type="entry name" value="Homeodomain-like"/>
    <property type="match status" value="2"/>
</dbReference>
<evidence type="ECO:0000259" key="11">
    <source>
        <dbReference type="PROSITE" id="PS01124"/>
    </source>
</evidence>
<dbReference type="InterPro" id="IPR011006">
    <property type="entry name" value="CheY-like_superfamily"/>
</dbReference>
<comment type="caution">
    <text evidence="13">The sequence shown here is derived from an EMBL/GenBank/DDBJ whole genome shotgun (WGS) entry which is preliminary data.</text>
</comment>
<keyword evidence="3" id="KW-0963">Cytoplasm</keyword>
<evidence type="ECO:0000256" key="10">
    <source>
        <dbReference type="PROSITE-ProRule" id="PRU00169"/>
    </source>
</evidence>
<dbReference type="SUPFAM" id="SSF46689">
    <property type="entry name" value="Homeodomain-like"/>
    <property type="match status" value="2"/>
</dbReference>
<dbReference type="CDD" id="cd17536">
    <property type="entry name" value="REC_YesN-like"/>
    <property type="match status" value="1"/>
</dbReference>
<dbReference type="PROSITE" id="PS50110">
    <property type="entry name" value="RESPONSE_REGULATORY"/>
    <property type="match status" value="1"/>
</dbReference>
<name>A0A1V4IMW2_9CLOT</name>
<dbReference type="STRING" id="1450648.CLORY_22540"/>
<dbReference type="GO" id="GO:0003700">
    <property type="term" value="F:DNA-binding transcription factor activity"/>
    <property type="evidence" value="ECO:0007669"/>
    <property type="project" value="InterPro"/>
</dbReference>
<feature type="modified residue" description="4-aspartylphosphate" evidence="10">
    <location>
        <position position="55"/>
    </location>
</feature>
<dbReference type="SUPFAM" id="SSF52172">
    <property type="entry name" value="CheY-like"/>
    <property type="match status" value="1"/>
</dbReference>
<dbReference type="InterPro" id="IPR018060">
    <property type="entry name" value="HTH_AraC"/>
</dbReference>
<dbReference type="PANTHER" id="PTHR42713">
    <property type="entry name" value="HISTIDINE KINASE-RELATED"/>
    <property type="match status" value="1"/>
</dbReference>
<dbReference type="AlphaFoldDB" id="A0A1V4IMW2"/>
<comment type="subcellular location">
    <subcellularLocation>
        <location evidence="1">Cytoplasm</location>
    </subcellularLocation>
</comment>
<evidence type="ECO:0000313" key="14">
    <source>
        <dbReference type="Proteomes" id="UP000190080"/>
    </source>
</evidence>
<dbReference type="Gene3D" id="3.40.50.2300">
    <property type="match status" value="1"/>
</dbReference>
<dbReference type="InterPro" id="IPR001789">
    <property type="entry name" value="Sig_transdc_resp-reg_receiver"/>
</dbReference>
<evidence type="ECO:0000256" key="3">
    <source>
        <dbReference type="ARBA" id="ARBA00022490"/>
    </source>
</evidence>
<dbReference type="InterPro" id="IPR009057">
    <property type="entry name" value="Homeodomain-like_sf"/>
</dbReference>
<evidence type="ECO:0000256" key="6">
    <source>
        <dbReference type="ARBA" id="ARBA00023015"/>
    </source>
</evidence>
<evidence type="ECO:0000256" key="1">
    <source>
        <dbReference type="ARBA" id="ARBA00004496"/>
    </source>
</evidence>
<dbReference type="RefSeq" id="WP_079424383.1">
    <property type="nucleotide sequence ID" value="NZ_MZGV01000022.1"/>
</dbReference>